<dbReference type="EMBL" id="OX459939">
    <property type="protein sequence ID" value="CAI9169444.1"/>
    <property type="molecule type" value="Genomic_DNA"/>
</dbReference>
<keyword evidence="2" id="KW-1185">Reference proteome</keyword>
<organism evidence="1 2">
    <name type="scientific">Rangifer tarandus platyrhynchus</name>
    <name type="common">Svalbard reindeer</name>
    <dbReference type="NCBI Taxonomy" id="3082113"/>
    <lineage>
        <taxon>Eukaryota</taxon>
        <taxon>Metazoa</taxon>
        <taxon>Chordata</taxon>
        <taxon>Craniata</taxon>
        <taxon>Vertebrata</taxon>
        <taxon>Euteleostomi</taxon>
        <taxon>Mammalia</taxon>
        <taxon>Eutheria</taxon>
        <taxon>Laurasiatheria</taxon>
        <taxon>Artiodactyla</taxon>
        <taxon>Ruminantia</taxon>
        <taxon>Pecora</taxon>
        <taxon>Cervidae</taxon>
        <taxon>Odocoileinae</taxon>
        <taxon>Rangifer</taxon>
    </lineage>
</organism>
<protein>
    <submittedName>
        <fullName evidence="1">Uncharacterized protein</fullName>
    </submittedName>
</protein>
<evidence type="ECO:0000313" key="2">
    <source>
        <dbReference type="Proteomes" id="UP001176941"/>
    </source>
</evidence>
<reference evidence="1" key="1">
    <citation type="submission" date="2023-04" db="EMBL/GenBank/DDBJ databases">
        <authorList>
            <consortium name="ELIXIR-Norway"/>
        </authorList>
    </citation>
    <scope>NUCLEOTIDE SEQUENCE [LARGE SCALE GENOMIC DNA]</scope>
</reference>
<name>A0ABN8Z6M4_RANTA</name>
<evidence type="ECO:0000313" key="1">
    <source>
        <dbReference type="EMBL" id="CAI9169444.1"/>
    </source>
</evidence>
<proteinExistence type="predicted"/>
<accession>A0ABN8Z6M4</accession>
<gene>
    <name evidence="1" type="ORF">MRATA1EN1_LOCUS18406</name>
</gene>
<sequence>MLSHDRVEHSSPLLSLVCDPHTVRARGPAPHSPVVQSKCPGAPRPAGSWAGLGEWRGWARGGLWAGRGPGQDGYLGRSLSRGGLHVWGSARGLLVHWGQVRLAFYSKVRRSRRSTGRWASEGAQRRRGRPKRLQGLAGLISVSPDEADGVQGRELSNISPPEMEVNLEGNFGNWSSGICCAYWHPCAYVEVAAGTRSLDLGNPQCMALKVVPRAGQHQPPDHRKILL</sequence>
<dbReference type="Proteomes" id="UP001176941">
    <property type="component" value="Chromosome 3"/>
</dbReference>